<keyword evidence="1" id="KW-0812">Transmembrane</keyword>
<organism evidence="2 3">
    <name type="scientific">Podospora appendiculata</name>
    <dbReference type="NCBI Taxonomy" id="314037"/>
    <lineage>
        <taxon>Eukaryota</taxon>
        <taxon>Fungi</taxon>
        <taxon>Dikarya</taxon>
        <taxon>Ascomycota</taxon>
        <taxon>Pezizomycotina</taxon>
        <taxon>Sordariomycetes</taxon>
        <taxon>Sordariomycetidae</taxon>
        <taxon>Sordariales</taxon>
        <taxon>Podosporaceae</taxon>
        <taxon>Podospora</taxon>
    </lineage>
</organism>
<evidence type="ECO:0000313" key="2">
    <source>
        <dbReference type="EMBL" id="KAK3693659.1"/>
    </source>
</evidence>
<accession>A0AAE0XHN4</accession>
<comment type="caution">
    <text evidence="2">The sequence shown here is derived from an EMBL/GenBank/DDBJ whole genome shotgun (WGS) entry which is preliminary data.</text>
</comment>
<feature type="transmembrane region" description="Helical" evidence="1">
    <location>
        <begin position="12"/>
        <end position="32"/>
    </location>
</feature>
<keyword evidence="1" id="KW-1133">Transmembrane helix</keyword>
<feature type="transmembrane region" description="Helical" evidence="1">
    <location>
        <begin position="81"/>
        <end position="99"/>
    </location>
</feature>
<keyword evidence="3" id="KW-1185">Reference proteome</keyword>
<sequence length="105" mass="11313">MGSNPTSVGQSAVTLLSVASFFFLSFSPLSPFSPPYGTAHGVSIARRKALKPLLRISFLLLTVTPWPVAGNQRTPPSQALNWAHCHLLAGGGLVTFMYYRYLSSS</sequence>
<gene>
    <name evidence="2" type="ORF">B0T22DRAFT_46568</name>
</gene>
<evidence type="ECO:0000256" key="1">
    <source>
        <dbReference type="SAM" id="Phobius"/>
    </source>
</evidence>
<reference evidence="2" key="1">
    <citation type="journal article" date="2023" name="Mol. Phylogenet. Evol.">
        <title>Genome-scale phylogeny and comparative genomics of the fungal order Sordariales.</title>
        <authorList>
            <person name="Hensen N."/>
            <person name="Bonometti L."/>
            <person name="Westerberg I."/>
            <person name="Brannstrom I.O."/>
            <person name="Guillou S."/>
            <person name="Cros-Aarteil S."/>
            <person name="Calhoun S."/>
            <person name="Haridas S."/>
            <person name="Kuo A."/>
            <person name="Mondo S."/>
            <person name="Pangilinan J."/>
            <person name="Riley R."/>
            <person name="LaButti K."/>
            <person name="Andreopoulos B."/>
            <person name="Lipzen A."/>
            <person name="Chen C."/>
            <person name="Yan M."/>
            <person name="Daum C."/>
            <person name="Ng V."/>
            <person name="Clum A."/>
            <person name="Steindorff A."/>
            <person name="Ohm R.A."/>
            <person name="Martin F."/>
            <person name="Silar P."/>
            <person name="Natvig D.O."/>
            <person name="Lalanne C."/>
            <person name="Gautier V."/>
            <person name="Ament-Velasquez S.L."/>
            <person name="Kruys A."/>
            <person name="Hutchinson M.I."/>
            <person name="Powell A.J."/>
            <person name="Barry K."/>
            <person name="Miller A.N."/>
            <person name="Grigoriev I.V."/>
            <person name="Debuchy R."/>
            <person name="Gladieux P."/>
            <person name="Hiltunen Thoren M."/>
            <person name="Johannesson H."/>
        </authorList>
    </citation>
    <scope>NUCLEOTIDE SEQUENCE</scope>
    <source>
        <strain evidence="2">CBS 314.62</strain>
    </source>
</reference>
<evidence type="ECO:0000313" key="3">
    <source>
        <dbReference type="Proteomes" id="UP001270362"/>
    </source>
</evidence>
<dbReference type="Proteomes" id="UP001270362">
    <property type="component" value="Unassembled WGS sequence"/>
</dbReference>
<dbReference type="EMBL" id="JAULSO010000001">
    <property type="protein sequence ID" value="KAK3693659.1"/>
    <property type="molecule type" value="Genomic_DNA"/>
</dbReference>
<feature type="transmembrane region" description="Helical" evidence="1">
    <location>
        <begin position="53"/>
        <end position="69"/>
    </location>
</feature>
<proteinExistence type="predicted"/>
<reference evidence="2" key="2">
    <citation type="submission" date="2023-06" db="EMBL/GenBank/DDBJ databases">
        <authorList>
            <consortium name="Lawrence Berkeley National Laboratory"/>
            <person name="Haridas S."/>
            <person name="Hensen N."/>
            <person name="Bonometti L."/>
            <person name="Westerberg I."/>
            <person name="Brannstrom I.O."/>
            <person name="Guillou S."/>
            <person name="Cros-Aarteil S."/>
            <person name="Calhoun S."/>
            <person name="Kuo A."/>
            <person name="Mondo S."/>
            <person name="Pangilinan J."/>
            <person name="Riley R."/>
            <person name="Labutti K."/>
            <person name="Andreopoulos B."/>
            <person name="Lipzen A."/>
            <person name="Chen C."/>
            <person name="Yanf M."/>
            <person name="Daum C."/>
            <person name="Ng V."/>
            <person name="Clum A."/>
            <person name="Steindorff A."/>
            <person name="Ohm R."/>
            <person name="Martin F."/>
            <person name="Silar P."/>
            <person name="Natvig D."/>
            <person name="Lalanne C."/>
            <person name="Gautier V."/>
            <person name="Ament-Velasquez S.L."/>
            <person name="Kruys A."/>
            <person name="Hutchinson M.I."/>
            <person name="Powell A.J."/>
            <person name="Barry K."/>
            <person name="Miller A.N."/>
            <person name="Grigoriev I.V."/>
            <person name="Debuchy R."/>
            <person name="Gladieux P."/>
            <person name="Thoren M.H."/>
            <person name="Johannesson H."/>
        </authorList>
    </citation>
    <scope>NUCLEOTIDE SEQUENCE</scope>
    <source>
        <strain evidence="2">CBS 314.62</strain>
    </source>
</reference>
<protein>
    <submittedName>
        <fullName evidence="2">Uncharacterized protein</fullName>
    </submittedName>
</protein>
<dbReference type="AlphaFoldDB" id="A0AAE0XHN4"/>
<keyword evidence="1" id="KW-0472">Membrane</keyword>
<name>A0AAE0XHN4_9PEZI</name>